<keyword evidence="3" id="KW-1185">Reference proteome</keyword>
<name>D0LZM1_HALO1</name>
<reference evidence="2 3" key="1">
    <citation type="journal article" date="2010" name="Stand. Genomic Sci.">
        <title>Complete genome sequence of Haliangium ochraceum type strain (SMP-2).</title>
        <authorList>
            <consortium name="US DOE Joint Genome Institute (JGI-PGF)"/>
            <person name="Ivanova N."/>
            <person name="Daum C."/>
            <person name="Lang E."/>
            <person name="Abt B."/>
            <person name="Kopitz M."/>
            <person name="Saunders E."/>
            <person name="Lapidus A."/>
            <person name="Lucas S."/>
            <person name="Glavina Del Rio T."/>
            <person name="Nolan M."/>
            <person name="Tice H."/>
            <person name="Copeland A."/>
            <person name="Cheng J.F."/>
            <person name="Chen F."/>
            <person name="Bruce D."/>
            <person name="Goodwin L."/>
            <person name="Pitluck S."/>
            <person name="Mavromatis K."/>
            <person name="Pati A."/>
            <person name="Mikhailova N."/>
            <person name="Chen A."/>
            <person name="Palaniappan K."/>
            <person name="Land M."/>
            <person name="Hauser L."/>
            <person name="Chang Y.J."/>
            <person name="Jeffries C.D."/>
            <person name="Detter J.C."/>
            <person name="Brettin T."/>
            <person name="Rohde M."/>
            <person name="Goker M."/>
            <person name="Bristow J."/>
            <person name="Markowitz V."/>
            <person name="Eisen J.A."/>
            <person name="Hugenholtz P."/>
            <person name="Kyrpides N.C."/>
            <person name="Klenk H.P."/>
        </authorList>
    </citation>
    <scope>NUCLEOTIDE SEQUENCE [LARGE SCALE GENOMIC DNA]</scope>
    <source>
        <strain evidence="3">DSM 14365 / CIP 107738 / JCM 11303 / AJ 13395 / SMP-2</strain>
    </source>
</reference>
<organism evidence="2 3">
    <name type="scientific">Haliangium ochraceum (strain DSM 14365 / JCM 11303 / SMP-2)</name>
    <dbReference type="NCBI Taxonomy" id="502025"/>
    <lineage>
        <taxon>Bacteria</taxon>
        <taxon>Pseudomonadati</taxon>
        <taxon>Myxococcota</taxon>
        <taxon>Polyangia</taxon>
        <taxon>Haliangiales</taxon>
        <taxon>Kofleriaceae</taxon>
        <taxon>Haliangium</taxon>
    </lineage>
</organism>
<gene>
    <name evidence="2" type="ordered locus">Hoch_5517</name>
</gene>
<protein>
    <submittedName>
        <fullName evidence="2">Uncharacterized protein</fullName>
    </submittedName>
</protein>
<dbReference type="AlphaFoldDB" id="D0LZM1"/>
<dbReference type="Proteomes" id="UP000001880">
    <property type="component" value="Chromosome"/>
</dbReference>
<dbReference type="RefSeq" id="WP_012830592.1">
    <property type="nucleotide sequence ID" value="NC_013440.1"/>
</dbReference>
<evidence type="ECO:0000256" key="1">
    <source>
        <dbReference type="SAM" id="MobiDB-lite"/>
    </source>
</evidence>
<feature type="region of interest" description="Disordered" evidence="1">
    <location>
        <begin position="1"/>
        <end position="107"/>
    </location>
</feature>
<proteinExistence type="predicted"/>
<dbReference type="HOGENOM" id="CLU_1459399_0_0_7"/>
<feature type="compositionally biased region" description="Basic and acidic residues" evidence="1">
    <location>
        <begin position="66"/>
        <end position="84"/>
    </location>
</feature>
<dbReference type="EMBL" id="CP001804">
    <property type="protein sequence ID" value="ACY18000.1"/>
    <property type="molecule type" value="Genomic_DNA"/>
</dbReference>
<dbReference type="KEGG" id="hoh:Hoch_5517"/>
<accession>D0LZM1</accession>
<evidence type="ECO:0000313" key="2">
    <source>
        <dbReference type="EMBL" id="ACY18000.1"/>
    </source>
</evidence>
<sequence>MSNNEKHIEGEGSYEAAEMYNEAASEFAETNFDHREAAAAGNTEAGEVEGEGSYEGSEAYNQGAKEFAESGKVEEAAREAKNSLDDEDEADEMRSAEEKGKEPLRGMAIEDVQALDEAKQFSAGPLHVEFVRGSWMIRTENGRNPTNGFEHIEDALRRAHELAAMAHVPLHVHGPDGSLVDKYEL</sequence>
<evidence type="ECO:0000313" key="3">
    <source>
        <dbReference type="Proteomes" id="UP000001880"/>
    </source>
</evidence>
<feature type="compositionally biased region" description="Basic and acidic residues" evidence="1">
    <location>
        <begin position="92"/>
        <end position="104"/>
    </location>
</feature>
<feature type="compositionally biased region" description="Basic and acidic residues" evidence="1">
    <location>
        <begin position="1"/>
        <end position="10"/>
    </location>
</feature>